<evidence type="ECO:0000256" key="1">
    <source>
        <dbReference type="SAM" id="MobiDB-lite"/>
    </source>
</evidence>
<feature type="compositionally biased region" description="Basic and acidic residues" evidence="1">
    <location>
        <begin position="170"/>
        <end position="187"/>
    </location>
</feature>
<feature type="compositionally biased region" description="Basic and acidic residues" evidence="1">
    <location>
        <begin position="126"/>
        <end position="135"/>
    </location>
</feature>
<dbReference type="EMBL" id="JARJCW010000015">
    <property type="protein sequence ID" value="KAJ7216489.1"/>
    <property type="molecule type" value="Genomic_DNA"/>
</dbReference>
<proteinExistence type="predicted"/>
<gene>
    <name evidence="2" type="ORF">GGX14DRAFT_562049</name>
</gene>
<feature type="region of interest" description="Disordered" evidence="1">
    <location>
        <begin position="30"/>
        <end position="187"/>
    </location>
</feature>
<feature type="region of interest" description="Disordered" evidence="1">
    <location>
        <begin position="286"/>
        <end position="305"/>
    </location>
</feature>
<comment type="caution">
    <text evidence="2">The sequence shown here is derived from an EMBL/GenBank/DDBJ whole genome shotgun (WGS) entry which is preliminary data.</text>
</comment>
<dbReference type="Proteomes" id="UP001219525">
    <property type="component" value="Unassembled WGS sequence"/>
</dbReference>
<organism evidence="2 3">
    <name type="scientific">Mycena pura</name>
    <dbReference type="NCBI Taxonomy" id="153505"/>
    <lineage>
        <taxon>Eukaryota</taxon>
        <taxon>Fungi</taxon>
        <taxon>Dikarya</taxon>
        <taxon>Basidiomycota</taxon>
        <taxon>Agaricomycotina</taxon>
        <taxon>Agaricomycetes</taxon>
        <taxon>Agaricomycetidae</taxon>
        <taxon>Agaricales</taxon>
        <taxon>Marasmiineae</taxon>
        <taxon>Mycenaceae</taxon>
        <taxon>Mycena</taxon>
    </lineage>
</organism>
<dbReference type="AlphaFoldDB" id="A0AAD6YGW4"/>
<sequence length="616" mass="66637">MTDPPDTHPTPAVPTTPIRISYLSAIADSEAVPGTSEEANESDIAANVTIRQRSRKRRAVPPLPEDATVITPPRKQSKNGTNEDASSPPTSPHRPAPSIRIETRETRSKSAKASTKLPDVTMDPGTRVERSDAHGKRGGTHQAPLAQDEFPPRADRQDSLPAPVVTADAPVRKPADKATGRKRDSAKKDKYVELEHAAEKAQTFDALAGTFAEMVTTMKLYKAAPTKELLSLLDCIQDRLTNHHAFPREDETHESFSTVLSRSVSSPVASLTVQVDAQQRAIQSLTKTPHLPHPRNANHPPLPNPSDERILVRFHGAVPPILSLPYPEILSRINARLTELHLPALMYTQKHSDTGIFIVPATKAALQTLSDKWNDWAPSVLPGGSIAPVATHCFLQVDGIPFAGAGTLDELRREFEERNPQLGRVVGMPTWVNKPPSEARAAAIAASGRKPPRAGSLFIRLENRGMVDKAVAGQRVILAGTAPAVGRGFPHLRVVQCWGCLKFGHTRARCSVTEPRCAGCGQDSHGVVCSEKPCCVNCGGAHRADNFICPSRKRVAEHLRARAADLCEMLDAQSPFTMLPPISATLSPLSSSVNLANFSSPPPAHSPLAPRLPERF</sequence>
<reference evidence="2" key="1">
    <citation type="submission" date="2023-03" db="EMBL/GenBank/DDBJ databases">
        <title>Massive genome expansion in bonnet fungi (Mycena s.s.) driven by repeated elements and novel gene families across ecological guilds.</title>
        <authorList>
            <consortium name="Lawrence Berkeley National Laboratory"/>
            <person name="Harder C.B."/>
            <person name="Miyauchi S."/>
            <person name="Viragh M."/>
            <person name="Kuo A."/>
            <person name="Thoen E."/>
            <person name="Andreopoulos B."/>
            <person name="Lu D."/>
            <person name="Skrede I."/>
            <person name="Drula E."/>
            <person name="Henrissat B."/>
            <person name="Morin E."/>
            <person name="Kohler A."/>
            <person name="Barry K."/>
            <person name="LaButti K."/>
            <person name="Morin E."/>
            <person name="Salamov A."/>
            <person name="Lipzen A."/>
            <person name="Mereny Z."/>
            <person name="Hegedus B."/>
            <person name="Baldrian P."/>
            <person name="Stursova M."/>
            <person name="Weitz H."/>
            <person name="Taylor A."/>
            <person name="Grigoriev I.V."/>
            <person name="Nagy L.G."/>
            <person name="Martin F."/>
            <person name="Kauserud H."/>
        </authorList>
    </citation>
    <scope>NUCLEOTIDE SEQUENCE</scope>
    <source>
        <strain evidence="2">9144</strain>
    </source>
</reference>
<feature type="compositionally biased region" description="Polar residues" evidence="1">
    <location>
        <begin position="78"/>
        <end position="88"/>
    </location>
</feature>
<evidence type="ECO:0000313" key="3">
    <source>
        <dbReference type="Proteomes" id="UP001219525"/>
    </source>
</evidence>
<keyword evidence="3" id="KW-1185">Reference proteome</keyword>
<evidence type="ECO:0000313" key="2">
    <source>
        <dbReference type="EMBL" id="KAJ7216489.1"/>
    </source>
</evidence>
<evidence type="ECO:0008006" key="4">
    <source>
        <dbReference type="Google" id="ProtNLM"/>
    </source>
</evidence>
<accession>A0AAD6YGW4</accession>
<name>A0AAD6YGW4_9AGAR</name>
<protein>
    <recommendedName>
        <fullName evidence="4">Gag-like protein</fullName>
    </recommendedName>
</protein>